<dbReference type="GO" id="GO:0005886">
    <property type="term" value="C:plasma membrane"/>
    <property type="evidence" value="ECO:0007669"/>
    <property type="project" value="UniProtKB-SubCell"/>
</dbReference>
<accession>J9DFZ3</accession>
<feature type="transmembrane region" description="Helical" evidence="9">
    <location>
        <begin position="12"/>
        <end position="33"/>
    </location>
</feature>
<dbReference type="Pfam" id="PF11356">
    <property type="entry name" value="T2SSC"/>
    <property type="match status" value="1"/>
</dbReference>
<evidence type="ECO:0000313" key="11">
    <source>
        <dbReference type="EMBL" id="EJW20806.1"/>
    </source>
</evidence>
<dbReference type="InterPro" id="IPR024961">
    <property type="entry name" value="T2SS_GspC_N"/>
</dbReference>
<evidence type="ECO:0000256" key="2">
    <source>
        <dbReference type="ARBA" id="ARBA00022448"/>
    </source>
</evidence>
<comment type="subcellular location">
    <subcellularLocation>
        <location evidence="1">Cell inner membrane</location>
    </subcellularLocation>
</comment>
<organism evidence="11 12">
    <name type="scientific">alpha proteobacterium IMCC14465</name>
    <dbReference type="NCBI Taxonomy" id="1220535"/>
    <lineage>
        <taxon>Bacteria</taxon>
        <taxon>Pseudomonadati</taxon>
        <taxon>Pseudomonadota</taxon>
        <taxon>Alphaproteobacteria</taxon>
        <taxon>PS1 clade</taxon>
    </lineage>
</organism>
<proteinExistence type="predicted"/>
<dbReference type="GO" id="GO:0015031">
    <property type="term" value="P:protein transport"/>
    <property type="evidence" value="ECO:0007669"/>
    <property type="project" value="UniProtKB-KW"/>
</dbReference>
<feature type="domain" description="Type II secretion system protein GspC N-terminal" evidence="10">
    <location>
        <begin position="19"/>
        <end position="150"/>
    </location>
</feature>
<evidence type="ECO:0000256" key="6">
    <source>
        <dbReference type="ARBA" id="ARBA00022927"/>
    </source>
</evidence>
<evidence type="ECO:0000259" key="10">
    <source>
        <dbReference type="Pfam" id="PF11356"/>
    </source>
</evidence>
<evidence type="ECO:0000256" key="7">
    <source>
        <dbReference type="ARBA" id="ARBA00022989"/>
    </source>
</evidence>
<dbReference type="InterPro" id="IPR036034">
    <property type="entry name" value="PDZ_sf"/>
</dbReference>
<dbReference type="AlphaFoldDB" id="J9DFZ3"/>
<keyword evidence="5 9" id="KW-0812">Transmembrane</keyword>
<evidence type="ECO:0000256" key="4">
    <source>
        <dbReference type="ARBA" id="ARBA00022519"/>
    </source>
</evidence>
<dbReference type="Gene3D" id="2.30.30.830">
    <property type="match status" value="1"/>
</dbReference>
<sequence length="276" mass="30482">MTAAEATPTKFIVNALELVLVASAALLFAHYVATFLDDKGSLKISAYQKPVSSGIQQFSQSYDFKNMFFPELTVAEDTTVTVRAAESTLDIKLFGLRSDGNGMGSVIYKIGGQEQQNVRVGEQMADKIKLLAVYNDRIEINNNGSFETVSFGKVSSRLRGFLDTTPAPQQNETLVKTDETHPPFLTTSYFKPVKNENGAMVGFILQAEYAAMLSGTAFMPDDVIMEINGERVHNYENLSEALEKLRFGQQIDMMIERNGNKQSLTFTVPLTATATR</sequence>
<dbReference type="eggNOG" id="COG3031">
    <property type="taxonomic scope" value="Bacteria"/>
</dbReference>
<keyword evidence="8 9" id="KW-0472">Membrane</keyword>
<protein>
    <recommendedName>
        <fullName evidence="10">Type II secretion system protein GspC N-terminal domain-containing protein</fullName>
    </recommendedName>
</protein>
<keyword evidence="7 9" id="KW-1133">Transmembrane helix</keyword>
<name>J9DFZ3_9PROT</name>
<keyword evidence="12" id="KW-1185">Reference proteome</keyword>
<dbReference type="OrthoDB" id="9812912at2"/>
<comment type="caution">
    <text evidence="11">The sequence shown here is derived from an EMBL/GenBank/DDBJ whole genome shotgun (WGS) entry which is preliminary data.</text>
</comment>
<evidence type="ECO:0000256" key="1">
    <source>
        <dbReference type="ARBA" id="ARBA00004533"/>
    </source>
</evidence>
<evidence type="ECO:0000256" key="3">
    <source>
        <dbReference type="ARBA" id="ARBA00022475"/>
    </source>
</evidence>
<keyword evidence="2" id="KW-0813">Transport</keyword>
<evidence type="ECO:0000256" key="8">
    <source>
        <dbReference type="ARBA" id="ARBA00023136"/>
    </source>
</evidence>
<evidence type="ECO:0000313" key="12">
    <source>
        <dbReference type="Proteomes" id="UP000004836"/>
    </source>
</evidence>
<dbReference type="EMBL" id="ALYF01000003">
    <property type="protein sequence ID" value="EJW20806.1"/>
    <property type="molecule type" value="Genomic_DNA"/>
</dbReference>
<keyword evidence="4" id="KW-0997">Cell inner membrane</keyword>
<keyword evidence="3" id="KW-1003">Cell membrane</keyword>
<evidence type="ECO:0000256" key="9">
    <source>
        <dbReference type="SAM" id="Phobius"/>
    </source>
</evidence>
<evidence type="ECO:0000256" key="5">
    <source>
        <dbReference type="ARBA" id="ARBA00022692"/>
    </source>
</evidence>
<dbReference type="Proteomes" id="UP000004836">
    <property type="component" value="Unassembled WGS sequence"/>
</dbReference>
<keyword evidence="6" id="KW-0653">Protein transport</keyword>
<gene>
    <name evidence="11" type="ORF">IMCC14465_06020</name>
</gene>
<dbReference type="STRING" id="1220535.IMCC14465_06020"/>
<reference evidence="11 12" key="1">
    <citation type="journal article" date="2012" name="J. Bacteriol.">
        <title>Genome Sequence of Strain IMCC14465, Isolated from the East Sea, Belonging to the PS1 Clade of Alphaproteobacteria.</title>
        <authorList>
            <person name="Yang S.J."/>
            <person name="Kang I."/>
            <person name="Cho J.C."/>
        </authorList>
    </citation>
    <scope>NUCLEOTIDE SEQUENCE [LARGE SCALE GENOMIC DNA]</scope>
    <source>
        <strain evidence="11 12">IMCC14465</strain>
    </source>
</reference>
<dbReference type="SUPFAM" id="SSF50156">
    <property type="entry name" value="PDZ domain-like"/>
    <property type="match status" value="1"/>
</dbReference>
<dbReference type="Gene3D" id="2.30.42.10">
    <property type="match status" value="1"/>
</dbReference>